<dbReference type="PROSITE" id="PS00615">
    <property type="entry name" value="C_TYPE_LECTIN_1"/>
    <property type="match status" value="1"/>
</dbReference>
<dbReference type="RefSeq" id="XP_054845070.1">
    <property type="nucleotide sequence ID" value="XM_054989095.1"/>
</dbReference>
<dbReference type="SMART" id="SM00034">
    <property type="entry name" value="CLECT"/>
    <property type="match status" value="1"/>
</dbReference>
<dbReference type="GO" id="GO:0005576">
    <property type="term" value="C:extracellular region"/>
    <property type="evidence" value="ECO:0007669"/>
    <property type="project" value="UniProtKB-SubCell"/>
</dbReference>
<evidence type="ECO:0000256" key="5">
    <source>
        <dbReference type="ARBA" id="ARBA00022734"/>
    </source>
</evidence>
<dbReference type="SUPFAM" id="SSF56436">
    <property type="entry name" value="C-type lectin-like"/>
    <property type="match status" value="1"/>
</dbReference>
<dbReference type="InterPro" id="IPR001304">
    <property type="entry name" value="C-type_lectin-like"/>
</dbReference>
<feature type="chain" id="PRO_5041723832" evidence="8">
    <location>
        <begin position="24"/>
        <end position="184"/>
    </location>
</feature>
<proteinExistence type="inferred from homology"/>
<gene>
    <name evidence="11" type="primary">LOC129336097</name>
</gene>
<dbReference type="PANTHER" id="PTHR22803">
    <property type="entry name" value="MANNOSE, PHOSPHOLIPASE, LECTIN RECEPTOR RELATED"/>
    <property type="match status" value="1"/>
</dbReference>
<reference evidence="11" key="1">
    <citation type="submission" date="2025-08" db="UniProtKB">
        <authorList>
            <consortium name="RefSeq"/>
        </authorList>
    </citation>
    <scope>IDENTIFICATION</scope>
    <source>
        <tissue evidence="11">Blood</tissue>
    </source>
</reference>
<dbReference type="InterPro" id="IPR050111">
    <property type="entry name" value="C-type_lectin/snaclec_domain"/>
</dbReference>
<evidence type="ECO:0000256" key="1">
    <source>
        <dbReference type="ARBA" id="ARBA00004613"/>
    </source>
</evidence>
<dbReference type="KEGG" id="emc:129336097"/>
<name>A0AA97JVI3_EUBMA</name>
<comment type="similarity">
    <text evidence="2">Belongs to the true venom lectin family.</text>
</comment>
<dbReference type="Gene3D" id="3.10.100.10">
    <property type="entry name" value="Mannose-Binding Protein A, subunit A"/>
    <property type="match status" value="1"/>
</dbReference>
<accession>A0AA97JVI3</accession>
<sequence>MGPTLRISQFGLLFVSLFQRCESLLVSAEVTKERLGLRNVCNGYQGNCQKSCPNGWMFYNDNCYGILNEPLTWSAAEVDCQGKKRNAHLVTFVNQKELKEIAKYLSSVHGNEDPVWTGLYDPRHTGNWQWVDLSMTSYLPWDREEPNNAGGDEYCGHLIPHNGFNKLNDAPCSREMAYVCKYPL</sequence>
<evidence type="ECO:0000259" key="9">
    <source>
        <dbReference type="PROSITE" id="PS50041"/>
    </source>
</evidence>
<evidence type="ECO:0000256" key="8">
    <source>
        <dbReference type="SAM" id="SignalP"/>
    </source>
</evidence>
<keyword evidence="4" id="KW-0479">Metal-binding</keyword>
<organism evidence="10 11">
    <name type="scientific">Eublepharis macularius</name>
    <name type="common">Leopard gecko</name>
    <name type="synonym">Cyrtodactylus macularius</name>
    <dbReference type="NCBI Taxonomy" id="481883"/>
    <lineage>
        <taxon>Eukaryota</taxon>
        <taxon>Metazoa</taxon>
        <taxon>Chordata</taxon>
        <taxon>Craniata</taxon>
        <taxon>Vertebrata</taxon>
        <taxon>Euteleostomi</taxon>
        <taxon>Lepidosauria</taxon>
        <taxon>Squamata</taxon>
        <taxon>Bifurcata</taxon>
        <taxon>Gekkota</taxon>
        <taxon>Eublepharidae</taxon>
        <taxon>Eublepharinae</taxon>
        <taxon>Eublepharis</taxon>
    </lineage>
</organism>
<protein>
    <submittedName>
        <fullName evidence="11">C-type lectin LmsL-like</fullName>
    </submittedName>
</protein>
<keyword evidence="3" id="KW-0964">Secreted</keyword>
<dbReference type="GO" id="GO:0046872">
    <property type="term" value="F:metal ion binding"/>
    <property type="evidence" value="ECO:0007669"/>
    <property type="project" value="UniProtKB-KW"/>
</dbReference>
<keyword evidence="8" id="KW-0732">Signal</keyword>
<dbReference type="InterPro" id="IPR018378">
    <property type="entry name" value="C-type_lectin_CS"/>
</dbReference>
<keyword evidence="10" id="KW-1185">Reference proteome</keyword>
<keyword evidence="7" id="KW-1015">Disulfide bond</keyword>
<evidence type="ECO:0000256" key="2">
    <source>
        <dbReference type="ARBA" id="ARBA00006250"/>
    </source>
</evidence>
<feature type="domain" description="C-type lectin" evidence="9">
    <location>
        <begin position="59"/>
        <end position="181"/>
    </location>
</feature>
<dbReference type="FunFam" id="3.10.100.10:FF:000015">
    <property type="entry name" value="C-type lectin Cal"/>
    <property type="match status" value="1"/>
</dbReference>
<evidence type="ECO:0000313" key="10">
    <source>
        <dbReference type="Proteomes" id="UP001190640"/>
    </source>
</evidence>
<dbReference type="Pfam" id="PF00059">
    <property type="entry name" value="Lectin_C"/>
    <property type="match status" value="1"/>
</dbReference>
<comment type="subcellular location">
    <subcellularLocation>
        <location evidence="1">Secreted</location>
    </subcellularLocation>
</comment>
<evidence type="ECO:0000256" key="3">
    <source>
        <dbReference type="ARBA" id="ARBA00022525"/>
    </source>
</evidence>
<keyword evidence="5" id="KW-0430">Lectin</keyword>
<dbReference type="PRINTS" id="PR01504">
    <property type="entry name" value="PNCREATITSAP"/>
</dbReference>
<evidence type="ECO:0000256" key="6">
    <source>
        <dbReference type="ARBA" id="ARBA00022837"/>
    </source>
</evidence>
<dbReference type="InterPro" id="IPR016186">
    <property type="entry name" value="C-type_lectin-like/link_sf"/>
</dbReference>
<keyword evidence="6" id="KW-0106">Calcium</keyword>
<dbReference type="Proteomes" id="UP001190640">
    <property type="component" value="Chromosome 9"/>
</dbReference>
<evidence type="ECO:0000313" key="11">
    <source>
        <dbReference type="RefSeq" id="XP_054845070.1"/>
    </source>
</evidence>
<feature type="signal peptide" evidence="8">
    <location>
        <begin position="1"/>
        <end position="23"/>
    </location>
</feature>
<dbReference type="GeneID" id="129336097"/>
<evidence type="ECO:0000256" key="7">
    <source>
        <dbReference type="ARBA" id="ARBA00023157"/>
    </source>
</evidence>
<dbReference type="GO" id="GO:0030246">
    <property type="term" value="F:carbohydrate binding"/>
    <property type="evidence" value="ECO:0007669"/>
    <property type="project" value="UniProtKB-KW"/>
</dbReference>
<dbReference type="PROSITE" id="PS50041">
    <property type="entry name" value="C_TYPE_LECTIN_2"/>
    <property type="match status" value="1"/>
</dbReference>
<dbReference type="InterPro" id="IPR016187">
    <property type="entry name" value="CTDL_fold"/>
</dbReference>
<evidence type="ECO:0000256" key="4">
    <source>
        <dbReference type="ARBA" id="ARBA00022723"/>
    </source>
</evidence>
<dbReference type="AlphaFoldDB" id="A0AA97JVI3"/>